<evidence type="ECO:0000256" key="1">
    <source>
        <dbReference type="SAM" id="MobiDB-lite"/>
    </source>
</evidence>
<evidence type="ECO:0000313" key="2">
    <source>
        <dbReference type="EMBL" id="CAJ1389640.1"/>
    </source>
</evidence>
<reference evidence="2" key="1">
    <citation type="submission" date="2023-08" db="EMBL/GenBank/DDBJ databases">
        <authorList>
            <person name="Chen Y."/>
            <person name="Shah S."/>
            <person name="Dougan E. K."/>
            <person name="Thang M."/>
            <person name="Chan C."/>
        </authorList>
    </citation>
    <scope>NUCLEOTIDE SEQUENCE</scope>
</reference>
<keyword evidence="3" id="KW-1185">Reference proteome</keyword>
<accession>A0AA36IMW1</accession>
<protein>
    <submittedName>
        <fullName evidence="2">Uncharacterized protein</fullName>
    </submittedName>
</protein>
<dbReference type="Proteomes" id="UP001178507">
    <property type="component" value="Unassembled WGS sequence"/>
</dbReference>
<dbReference type="EMBL" id="CAUJNA010001913">
    <property type="protein sequence ID" value="CAJ1389640.1"/>
    <property type="molecule type" value="Genomic_DNA"/>
</dbReference>
<feature type="region of interest" description="Disordered" evidence="1">
    <location>
        <begin position="142"/>
        <end position="205"/>
    </location>
</feature>
<dbReference type="AlphaFoldDB" id="A0AA36IMW1"/>
<comment type="caution">
    <text evidence="2">The sequence shown here is derived from an EMBL/GenBank/DDBJ whole genome shotgun (WGS) entry which is preliminary data.</text>
</comment>
<name>A0AA36IMW1_9DINO</name>
<sequence>MGPIGSEALPPAALRHLLRAPNPDWFQQLAELAGTNNPARLEGFSQLQLFASALLLLKGHMATNLAEATAAASCSDGAGLHTARSPEGGSMAWQELLSVLPRLRRVMQRDFQALCKICAEHLLPRARLDAVRRLGQALARLGSEPVQEPRSPRSPSHQGVSQGEVMAAKSEGMARLQMTESSGPSAFRKPAVHRGKTLPNLTSMIRRDPAFAAAENAKAAESEDEIAEVEDL</sequence>
<evidence type="ECO:0000313" key="3">
    <source>
        <dbReference type="Proteomes" id="UP001178507"/>
    </source>
</evidence>
<proteinExistence type="predicted"/>
<organism evidence="2 3">
    <name type="scientific">Effrenium voratum</name>
    <dbReference type="NCBI Taxonomy" id="2562239"/>
    <lineage>
        <taxon>Eukaryota</taxon>
        <taxon>Sar</taxon>
        <taxon>Alveolata</taxon>
        <taxon>Dinophyceae</taxon>
        <taxon>Suessiales</taxon>
        <taxon>Symbiodiniaceae</taxon>
        <taxon>Effrenium</taxon>
    </lineage>
</organism>
<gene>
    <name evidence="2" type="ORF">EVOR1521_LOCUS15217</name>
</gene>